<reference evidence="4" key="1">
    <citation type="submission" date="2013-11" db="EMBL/GenBank/DDBJ databases">
        <title>Genome sequence of the fusiform rust pathogen reveals effectors for host alternation and coevolution with pine.</title>
        <authorList>
            <consortium name="DOE Joint Genome Institute"/>
            <person name="Smith K."/>
            <person name="Pendleton A."/>
            <person name="Kubisiak T."/>
            <person name="Anderson C."/>
            <person name="Salamov A."/>
            <person name="Aerts A."/>
            <person name="Riley R."/>
            <person name="Clum A."/>
            <person name="Lindquist E."/>
            <person name="Ence D."/>
            <person name="Campbell M."/>
            <person name="Kronenberg Z."/>
            <person name="Feau N."/>
            <person name="Dhillon B."/>
            <person name="Hamelin R."/>
            <person name="Burleigh J."/>
            <person name="Smith J."/>
            <person name="Yandell M."/>
            <person name="Nelson C."/>
            <person name="Grigoriev I."/>
            <person name="Davis J."/>
        </authorList>
    </citation>
    <scope>NUCLEOTIDE SEQUENCE</scope>
    <source>
        <strain evidence="4">G11</strain>
    </source>
</reference>
<comment type="caution">
    <text evidence="4">The sequence shown here is derived from an EMBL/GenBank/DDBJ whole genome shotgun (WGS) entry which is preliminary data.</text>
</comment>
<feature type="transmembrane region" description="Helical" evidence="2">
    <location>
        <begin position="364"/>
        <end position="385"/>
    </location>
</feature>
<feature type="transmembrane region" description="Helical" evidence="2">
    <location>
        <begin position="325"/>
        <end position="352"/>
    </location>
</feature>
<evidence type="ECO:0000256" key="2">
    <source>
        <dbReference type="SAM" id="Phobius"/>
    </source>
</evidence>
<dbReference type="OrthoDB" id="2140105at2759"/>
<protein>
    <recommendedName>
        <fullName evidence="3">DUF3533 domain-containing protein</fullName>
    </recommendedName>
</protein>
<dbReference type="AlphaFoldDB" id="A0A9P6TCY5"/>
<dbReference type="Pfam" id="PF12051">
    <property type="entry name" value="DUF3533"/>
    <property type="match status" value="1"/>
</dbReference>
<evidence type="ECO:0000259" key="3">
    <source>
        <dbReference type="Pfam" id="PF12051"/>
    </source>
</evidence>
<feature type="compositionally biased region" description="Polar residues" evidence="1">
    <location>
        <begin position="52"/>
        <end position="64"/>
    </location>
</feature>
<name>A0A9P6TCY5_9BASI</name>
<feature type="transmembrane region" description="Helical" evidence="2">
    <location>
        <begin position="445"/>
        <end position="466"/>
    </location>
</feature>
<evidence type="ECO:0000313" key="4">
    <source>
        <dbReference type="EMBL" id="KAG0147130.1"/>
    </source>
</evidence>
<feature type="region of interest" description="Disordered" evidence="1">
    <location>
        <begin position="28"/>
        <end position="72"/>
    </location>
</feature>
<keyword evidence="2" id="KW-0472">Membrane</keyword>
<dbReference type="Proteomes" id="UP000886653">
    <property type="component" value="Unassembled WGS sequence"/>
</dbReference>
<dbReference type="InterPro" id="IPR022703">
    <property type="entry name" value="DUF3533"/>
</dbReference>
<evidence type="ECO:0000313" key="5">
    <source>
        <dbReference type="Proteomes" id="UP000886653"/>
    </source>
</evidence>
<evidence type="ECO:0000256" key="1">
    <source>
        <dbReference type="SAM" id="MobiDB-lite"/>
    </source>
</evidence>
<dbReference type="EMBL" id="MU167251">
    <property type="protein sequence ID" value="KAG0147130.1"/>
    <property type="molecule type" value="Genomic_DNA"/>
</dbReference>
<feature type="transmembrane region" description="Helical" evidence="2">
    <location>
        <begin position="283"/>
        <end position="305"/>
    </location>
</feature>
<feature type="domain" description="DUF3533" evidence="3">
    <location>
        <begin position="95"/>
        <end position="460"/>
    </location>
</feature>
<dbReference type="PANTHER" id="PTHR34814:SF1">
    <property type="entry name" value="NITROSOGUANIDINE RESISTANCE PROTEIN SNG1"/>
    <property type="match status" value="1"/>
</dbReference>
<dbReference type="InterPro" id="IPR053001">
    <property type="entry name" value="MNNG_permease-like"/>
</dbReference>
<feature type="transmembrane region" description="Helical" evidence="2">
    <location>
        <begin position="88"/>
        <end position="108"/>
    </location>
</feature>
<dbReference type="GO" id="GO:0016020">
    <property type="term" value="C:membrane"/>
    <property type="evidence" value="ECO:0007669"/>
    <property type="project" value="TreeGrafter"/>
</dbReference>
<accession>A0A9P6TCY5</accession>
<keyword evidence="5" id="KW-1185">Reference proteome</keyword>
<dbReference type="PANTHER" id="PTHR34814">
    <property type="entry name" value="NITROSOGUANIDINE RESISTANCE PROTEIN SNG1"/>
    <property type="match status" value="1"/>
</dbReference>
<sequence length="486" mass="53670">MSFPAPHNNPSLHSSRTAHGRLLVSPAIESTDSLPSSKPFDTRVPISKAEPDSTSAADQNHTSPSKPPFSHTLFDPAISRERSAFIKMIIQGVSLTGVLVLSILSIYWGSLWKMPEHVSNLKGIVVDFDQGVIGQAVMSAFMAKTSGGRQLNWVSVDPSRYAAGPQAVAQTIIAQDYWVAVVINPGASIKLQNAVIQGDSTYLGAGAVTVYGVQARNDNAYGTFIIPDVHRAMQNAQTSFATNHAQSLANTVSLPALLKSAPQTITEPLGYVINNLRPFDVPVAQATVFVGLIYLLIISFVATLINLSARMTSGLYQKLDLRSLLILRVITPLFMYFWLAWFYSFISLIYQVPFSRYYGGGGFLLYWAMSFMTMAALGLAVESLITILTPRFIPYFLILWLITNISVATYPIEILPGIYKYGYVTPFYHVTKAVRSIVFNTKNELGLNFGVQFAWLVVSLITLPLLQSYKRRKETEHLRQEKSSPL</sequence>
<gene>
    <name evidence="4" type="ORF">CROQUDRAFT_43281</name>
</gene>
<proteinExistence type="predicted"/>
<organism evidence="4 5">
    <name type="scientific">Cronartium quercuum f. sp. fusiforme G11</name>
    <dbReference type="NCBI Taxonomy" id="708437"/>
    <lineage>
        <taxon>Eukaryota</taxon>
        <taxon>Fungi</taxon>
        <taxon>Dikarya</taxon>
        <taxon>Basidiomycota</taxon>
        <taxon>Pucciniomycotina</taxon>
        <taxon>Pucciniomycetes</taxon>
        <taxon>Pucciniales</taxon>
        <taxon>Coleosporiaceae</taxon>
        <taxon>Cronartium</taxon>
    </lineage>
</organism>
<keyword evidence="2" id="KW-0812">Transmembrane</keyword>
<keyword evidence="2" id="KW-1133">Transmembrane helix</keyword>
<feature type="transmembrane region" description="Helical" evidence="2">
    <location>
        <begin position="392"/>
        <end position="412"/>
    </location>
</feature>